<accession>A0A6A6TVE1</accession>
<dbReference type="Pfam" id="PF12697">
    <property type="entry name" value="Abhydrolase_6"/>
    <property type="match status" value="1"/>
</dbReference>
<dbReference type="Proteomes" id="UP000799324">
    <property type="component" value="Unassembled WGS sequence"/>
</dbReference>
<evidence type="ECO:0000259" key="1">
    <source>
        <dbReference type="Pfam" id="PF12697"/>
    </source>
</evidence>
<evidence type="ECO:0000313" key="2">
    <source>
        <dbReference type="EMBL" id="KAF2662584.1"/>
    </source>
</evidence>
<feature type="domain" description="AB hydrolase-1" evidence="1">
    <location>
        <begin position="54"/>
        <end position="358"/>
    </location>
</feature>
<sequence>MSSSKFEVVEHTSPCSHVRGFPNSVKRNDAVLHLAVKEYRPLRSLASDEDAVTVLACHAIGFPKESYEPLFEDLLEAENGFKIRSIWIADVANQGASYALNEADLGDDPNWLDHSRDLLLMVDTFRDRMKAPYVGLGHSFGGFQIVNLALIHPSLFHSIILIDPFLQDFAPPGPNAALMASMRRDTWDSRAAAEKQMSKNPFFKAMDPRVLQKYLKFGLRDLPDGKVTLATPKSQEAWSFVRSNFEPVPEDTNTVEARRRERLLSPDMLPFSAASTMMYARPETVPVLDSVSHLRPRTLFVHGEYSHINHEEIREMQLSKVGVGPGGNGGVADGGVETAIVEDGSHLCCFEKPAVVAADAANWLKKETARWKEEKEFYATLDRAKSKDDIKELSEKWVSGTKLDANVQRPAAKGTAKL</sequence>
<keyword evidence="3" id="KW-1185">Reference proteome</keyword>
<proteinExistence type="predicted"/>
<dbReference type="PANTHER" id="PTHR43194">
    <property type="entry name" value="HYDROLASE ALPHA/BETA FOLD FAMILY"/>
    <property type="match status" value="1"/>
</dbReference>
<dbReference type="AlphaFoldDB" id="A0A6A6TVE1"/>
<dbReference type="InterPro" id="IPR050228">
    <property type="entry name" value="Carboxylesterase_BioH"/>
</dbReference>
<dbReference type="InterPro" id="IPR029058">
    <property type="entry name" value="AB_hydrolase_fold"/>
</dbReference>
<reference evidence="2" key="1">
    <citation type="journal article" date="2020" name="Stud. Mycol.">
        <title>101 Dothideomycetes genomes: a test case for predicting lifestyles and emergence of pathogens.</title>
        <authorList>
            <person name="Haridas S."/>
            <person name="Albert R."/>
            <person name="Binder M."/>
            <person name="Bloem J."/>
            <person name="Labutti K."/>
            <person name="Salamov A."/>
            <person name="Andreopoulos B."/>
            <person name="Baker S."/>
            <person name="Barry K."/>
            <person name="Bills G."/>
            <person name="Bluhm B."/>
            <person name="Cannon C."/>
            <person name="Castanera R."/>
            <person name="Culley D."/>
            <person name="Daum C."/>
            <person name="Ezra D."/>
            <person name="Gonzalez J."/>
            <person name="Henrissat B."/>
            <person name="Kuo A."/>
            <person name="Liang C."/>
            <person name="Lipzen A."/>
            <person name="Lutzoni F."/>
            <person name="Magnuson J."/>
            <person name="Mondo S."/>
            <person name="Nolan M."/>
            <person name="Ohm R."/>
            <person name="Pangilinan J."/>
            <person name="Park H.-J."/>
            <person name="Ramirez L."/>
            <person name="Alfaro M."/>
            <person name="Sun H."/>
            <person name="Tritt A."/>
            <person name="Yoshinaga Y."/>
            <person name="Zwiers L.-H."/>
            <person name="Turgeon B."/>
            <person name="Goodwin S."/>
            <person name="Spatafora J."/>
            <person name="Crous P."/>
            <person name="Grigoriev I."/>
        </authorList>
    </citation>
    <scope>NUCLEOTIDE SEQUENCE</scope>
    <source>
        <strain evidence="2">CBS 122681</strain>
    </source>
</reference>
<organism evidence="2 3">
    <name type="scientific">Lophiostoma macrostomum CBS 122681</name>
    <dbReference type="NCBI Taxonomy" id="1314788"/>
    <lineage>
        <taxon>Eukaryota</taxon>
        <taxon>Fungi</taxon>
        <taxon>Dikarya</taxon>
        <taxon>Ascomycota</taxon>
        <taxon>Pezizomycotina</taxon>
        <taxon>Dothideomycetes</taxon>
        <taxon>Pleosporomycetidae</taxon>
        <taxon>Pleosporales</taxon>
        <taxon>Lophiostomataceae</taxon>
        <taxon>Lophiostoma</taxon>
    </lineage>
</organism>
<protein>
    <submittedName>
        <fullName evidence="2">Alpha/beta-hydrolase</fullName>
    </submittedName>
</protein>
<gene>
    <name evidence="2" type="ORF">K491DRAFT_617459</name>
</gene>
<name>A0A6A6TVE1_9PLEO</name>
<dbReference type="OrthoDB" id="94039at2759"/>
<dbReference type="GO" id="GO:0016787">
    <property type="term" value="F:hydrolase activity"/>
    <property type="evidence" value="ECO:0007669"/>
    <property type="project" value="UniProtKB-KW"/>
</dbReference>
<dbReference type="PANTHER" id="PTHR43194:SF2">
    <property type="entry name" value="PEROXISOMAL MEMBRANE PROTEIN LPX1"/>
    <property type="match status" value="1"/>
</dbReference>
<evidence type="ECO:0000313" key="3">
    <source>
        <dbReference type="Proteomes" id="UP000799324"/>
    </source>
</evidence>
<dbReference type="SUPFAM" id="SSF53474">
    <property type="entry name" value="alpha/beta-Hydrolases"/>
    <property type="match status" value="1"/>
</dbReference>
<dbReference type="EMBL" id="MU004289">
    <property type="protein sequence ID" value="KAF2662584.1"/>
    <property type="molecule type" value="Genomic_DNA"/>
</dbReference>
<keyword evidence="2" id="KW-0378">Hydrolase</keyword>
<dbReference type="Gene3D" id="3.40.50.1820">
    <property type="entry name" value="alpha/beta hydrolase"/>
    <property type="match status" value="1"/>
</dbReference>
<dbReference type="InterPro" id="IPR000073">
    <property type="entry name" value="AB_hydrolase_1"/>
</dbReference>